<dbReference type="InterPro" id="IPR046335">
    <property type="entry name" value="LacI/GalR-like_sensor"/>
</dbReference>
<gene>
    <name evidence="6" type="ORF">GCM10025869_09870</name>
</gene>
<dbReference type="PROSITE" id="PS50932">
    <property type="entry name" value="HTH_LACI_2"/>
    <property type="match status" value="1"/>
</dbReference>
<dbReference type="InterPro" id="IPR010982">
    <property type="entry name" value="Lambda_DNA-bd_dom_sf"/>
</dbReference>
<dbReference type="PANTHER" id="PTHR30146:SF138">
    <property type="entry name" value="TRANSCRIPTIONAL REGULATORY PROTEIN"/>
    <property type="match status" value="1"/>
</dbReference>
<feature type="domain" description="HTH lacI-type" evidence="5">
    <location>
        <begin position="2"/>
        <end position="58"/>
    </location>
</feature>
<comment type="caution">
    <text evidence="6">The sequence shown here is derived from an EMBL/GenBank/DDBJ whole genome shotgun (WGS) entry which is preliminary data.</text>
</comment>
<feature type="compositionally biased region" description="Basic and acidic residues" evidence="4">
    <location>
        <begin position="333"/>
        <end position="348"/>
    </location>
</feature>
<dbReference type="Gene3D" id="3.40.50.2300">
    <property type="match status" value="2"/>
</dbReference>
<protein>
    <recommendedName>
        <fullName evidence="5">HTH lacI-type domain-containing protein</fullName>
    </recommendedName>
</protein>
<reference evidence="7" key="1">
    <citation type="journal article" date="2019" name="Int. J. Syst. Evol. Microbiol.">
        <title>The Global Catalogue of Microorganisms (GCM) 10K type strain sequencing project: providing services to taxonomists for standard genome sequencing and annotation.</title>
        <authorList>
            <consortium name="The Broad Institute Genomics Platform"/>
            <consortium name="The Broad Institute Genome Sequencing Center for Infectious Disease"/>
            <person name="Wu L."/>
            <person name="Ma J."/>
        </authorList>
    </citation>
    <scope>NUCLEOTIDE SEQUENCE [LARGE SCALE GENOMIC DNA]</scope>
    <source>
        <strain evidence="7">NBRC 108755</strain>
    </source>
</reference>
<sequence length="527" mass="55809">MVRLKDVAERAGVSVSVASRALTDDSQARISADTRARIAAAAAELGYQPDHRARALRLSRSGAIALIVPEVNNAIFGGLHAGIQEACQERKTAVLLGQLNASDRSADSLSRLIGNGRVDGVILQRAEDYDDASLQAALNISVPTVLFNSQLEGHVGSVVLDDPASVRVAFEHLRGLGHEHIGFIAGAAHHDAAARRLAAFTELTAQDPHPEWVQAGGWEAPAGRDAMIRILELADRPTAIVVASLNAAVGALHATAELGVRVPEDLSIVSIHDAWIASFTVPALTTVRMPMVAAGNQAADMLLDHLDGAPSRIACSRARRPSCTFEVRAPRPGADDRFATGRSEERPHGPRVQMAVGDHEPVLKGQLATCRHREPVDVGVRPADGREGFEAVQPAMVADGGLIAECEPEGDLVARHGDAVHDHGARLATRLAEIDAVSIDRGRGEALSQAQPEPTVTTVGAAALCGGLQGDVTARGAREGRREVDEERRDALQLRDDEAPRASLVEEGLTLVSDPAHALTKRRTRVA</sequence>
<evidence type="ECO:0000256" key="2">
    <source>
        <dbReference type="ARBA" id="ARBA00023125"/>
    </source>
</evidence>
<evidence type="ECO:0000313" key="7">
    <source>
        <dbReference type="Proteomes" id="UP001157069"/>
    </source>
</evidence>
<dbReference type="EMBL" id="BSVA01000001">
    <property type="protein sequence ID" value="GMA90458.1"/>
    <property type="molecule type" value="Genomic_DNA"/>
</dbReference>
<dbReference type="Gene3D" id="1.10.260.40">
    <property type="entry name" value="lambda repressor-like DNA-binding domains"/>
    <property type="match status" value="1"/>
</dbReference>
<keyword evidence="1" id="KW-0805">Transcription regulation</keyword>
<keyword evidence="2" id="KW-0238">DNA-binding</keyword>
<dbReference type="Pfam" id="PF13377">
    <property type="entry name" value="Peripla_BP_3"/>
    <property type="match status" value="1"/>
</dbReference>
<dbReference type="CDD" id="cd06267">
    <property type="entry name" value="PBP1_LacI_sugar_binding-like"/>
    <property type="match status" value="1"/>
</dbReference>
<name>A0ABQ6JQU7_9MICO</name>
<organism evidence="6 7">
    <name type="scientific">Homoserinibacter gongjuensis</name>
    <dbReference type="NCBI Taxonomy" id="1162968"/>
    <lineage>
        <taxon>Bacteria</taxon>
        <taxon>Bacillati</taxon>
        <taxon>Actinomycetota</taxon>
        <taxon>Actinomycetes</taxon>
        <taxon>Micrococcales</taxon>
        <taxon>Microbacteriaceae</taxon>
        <taxon>Homoserinibacter</taxon>
    </lineage>
</organism>
<dbReference type="PANTHER" id="PTHR30146">
    <property type="entry name" value="LACI-RELATED TRANSCRIPTIONAL REPRESSOR"/>
    <property type="match status" value="1"/>
</dbReference>
<evidence type="ECO:0000256" key="3">
    <source>
        <dbReference type="ARBA" id="ARBA00023163"/>
    </source>
</evidence>
<keyword evidence="3" id="KW-0804">Transcription</keyword>
<feature type="region of interest" description="Disordered" evidence="4">
    <location>
        <begin position="476"/>
        <end position="499"/>
    </location>
</feature>
<dbReference type="InterPro" id="IPR000843">
    <property type="entry name" value="HTH_LacI"/>
</dbReference>
<evidence type="ECO:0000256" key="4">
    <source>
        <dbReference type="SAM" id="MobiDB-lite"/>
    </source>
</evidence>
<evidence type="ECO:0000259" key="5">
    <source>
        <dbReference type="PROSITE" id="PS50932"/>
    </source>
</evidence>
<dbReference type="SUPFAM" id="SSF53822">
    <property type="entry name" value="Periplasmic binding protein-like I"/>
    <property type="match status" value="1"/>
</dbReference>
<dbReference type="Proteomes" id="UP001157069">
    <property type="component" value="Unassembled WGS sequence"/>
</dbReference>
<keyword evidence="7" id="KW-1185">Reference proteome</keyword>
<dbReference type="InterPro" id="IPR028082">
    <property type="entry name" value="Peripla_BP_I"/>
</dbReference>
<proteinExistence type="predicted"/>
<evidence type="ECO:0000313" key="6">
    <source>
        <dbReference type="EMBL" id="GMA90458.1"/>
    </source>
</evidence>
<evidence type="ECO:0000256" key="1">
    <source>
        <dbReference type="ARBA" id="ARBA00023015"/>
    </source>
</evidence>
<accession>A0ABQ6JQU7</accession>
<dbReference type="CDD" id="cd01392">
    <property type="entry name" value="HTH_LacI"/>
    <property type="match status" value="1"/>
</dbReference>
<dbReference type="SUPFAM" id="SSF47413">
    <property type="entry name" value="lambda repressor-like DNA-binding domains"/>
    <property type="match status" value="1"/>
</dbReference>
<dbReference type="Pfam" id="PF00356">
    <property type="entry name" value="LacI"/>
    <property type="match status" value="1"/>
</dbReference>
<feature type="region of interest" description="Disordered" evidence="4">
    <location>
        <begin position="328"/>
        <end position="351"/>
    </location>
</feature>
<dbReference type="SMART" id="SM00354">
    <property type="entry name" value="HTH_LACI"/>
    <property type="match status" value="1"/>
</dbReference>